<gene>
    <name evidence="3" type="ORF">B0J13DRAFT_233193</name>
</gene>
<feature type="transmembrane region" description="Helical" evidence="2">
    <location>
        <begin position="651"/>
        <end position="671"/>
    </location>
</feature>
<feature type="transmembrane region" description="Helical" evidence="2">
    <location>
        <begin position="1148"/>
        <end position="1172"/>
    </location>
</feature>
<organism evidence="3 4">
    <name type="scientific">Dactylonectria estremocensis</name>
    <dbReference type="NCBI Taxonomy" id="1079267"/>
    <lineage>
        <taxon>Eukaryota</taxon>
        <taxon>Fungi</taxon>
        <taxon>Dikarya</taxon>
        <taxon>Ascomycota</taxon>
        <taxon>Pezizomycotina</taxon>
        <taxon>Sordariomycetes</taxon>
        <taxon>Hypocreomycetidae</taxon>
        <taxon>Hypocreales</taxon>
        <taxon>Nectriaceae</taxon>
        <taxon>Dactylonectria</taxon>
    </lineage>
</organism>
<feature type="transmembrane region" description="Helical" evidence="2">
    <location>
        <begin position="755"/>
        <end position="779"/>
    </location>
</feature>
<name>A0A9P9JF24_9HYPO</name>
<evidence type="ECO:0000256" key="1">
    <source>
        <dbReference type="SAM" id="MobiDB-lite"/>
    </source>
</evidence>
<proteinExistence type="predicted"/>
<feature type="region of interest" description="Disordered" evidence="1">
    <location>
        <begin position="1"/>
        <end position="33"/>
    </location>
</feature>
<feature type="transmembrane region" description="Helical" evidence="2">
    <location>
        <begin position="572"/>
        <end position="590"/>
    </location>
</feature>
<evidence type="ECO:0000313" key="4">
    <source>
        <dbReference type="Proteomes" id="UP000717696"/>
    </source>
</evidence>
<dbReference type="InterPro" id="IPR021840">
    <property type="entry name" value="DUF3433"/>
</dbReference>
<feature type="transmembrane region" description="Helical" evidence="2">
    <location>
        <begin position="114"/>
        <end position="137"/>
    </location>
</feature>
<feature type="transmembrane region" description="Helical" evidence="2">
    <location>
        <begin position="691"/>
        <end position="710"/>
    </location>
</feature>
<evidence type="ECO:0000256" key="2">
    <source>
        <dbReference type="SAM" id="Phobius"/>
    </source>
</evidence>
<dbReference type="Proteomes" id="UP000717696">
    <property type="component" value="Unassembled WGS sequence"/>
</dbReference>
<dbReference type="PANTHER" id="PTHR37544:SF3">
    <property type="entry name" value="SPRAY"/>
    <property type="match status" value="1"/>
</dbReference>
<keyword evidence="2" id="KW-1133">Transmembrane helix</keyword>
<dbReference type="Pfam" id="PF11915">
    <property type="entry name" value="DUF3433"/>
    <property type="match status" value="2"/>
</dbReference>
<feature type="transmembrane region" description="Helical" evidence="2">
    <location>
        <begin position="157"/>
        <end position="174"/>
    </location>
</feature>
<dbReference type="OrthoDB" id="5332281at2759"/>
<feature type="transmembrane region" description="Helical" evidence="2">
    <location>
        <begin position="223"/>
        <end position="246"/>
    </location>
</feature>
<accession>A0A9P9JF24</accession>
<comment type="caution">
    <text evidence="3">The sequence shown here is derived from an EMBL/GenBank/DDBJ whole genome shotgun (WGS) entry which is preliminary data.</text>
</comment>
<dbReference type="AlphaFoldDB" id="A0A9P9JF24"/>
<sequence>MFPYHHSQPLSNNNSHQNLGCRQNSVTHSASTESISDHASIWRPARRDYHPSTFAESTHSLHSSAEAEYTLPGLGSEPRTSHAGVQPSVLEPCVTSKDEEILEEQKQGARWHPFWLRQAMLCSFCAAFLCCTIALPIMLSLSKRNNGLFESRQGDAYVWRFGPTAILTIFSIFWSRVEFQALRYWPWMAMRTGQDLGPAGYNLDYTQMLSPAVLIKSLRRKHFLVFLVATASMILKVQIIISPALYQLHTTQSSTSVDVEVLDSFAVTEDLNNATGTGPYYHARALQNFDMEFPFGVAKEGAYQTFRMQNQTTTARGTVNTPLTVTVDGVFTHMECRELKNHSIASRGLDKYGFHNFTIDLQFEDCEQSVRMQNTVQWQLPNVDTAEAYWTVNTTLKPTFPCSSLPQQNPNFIYYAANYVPSADNVSIPHLDTCAAVICSPTAYISKVEIVDDGISPKMISSPTQKNTTIHSNPWDMLQNAVPDVLGYVGISATSRVTGPVEYAYGFRGKDVSSTDMSLYQSKVLLNSIMNLTEQVLPMLSHYQLRQTATTHTAGSLVVEPDKLYVNEFVCIWMTGLFAVITCIAFWVIFQSRIVSSVWHRDPATILGTLLFFQSDTKHTSEVVKSISGGRNDKKAEWSHSNYSPLALRPWFRTIFMVFVVGLIVGLAVALNASNTSDGLATVDGEGFFYLLSKSLPTLAMLLVSMYVAFNDTVMRDLATLSKLSSKSCDSQELDKSLLDMLGFRALSHSVRLKVYSVTVSQILATLCAFLTTIAAALLTSQVAPASTSSEIQQESWFGYRQLPPNESYSEEYSGNREDIGSLLLARRLSNFTYPQNTYADLVFPVLGINDTDWNANTSARVHTPAAKLLPTCIQLSETDFEMSIKNDSYTGGIEVHITLSFTCPNGSVITSDEFISVEGTITDNYESAYIAELARSPGNVEYTSMMCHLDLDDDAILSTPWGLHTYMWGQYSVANMNFDHFSAWQCNYSWAEVSAEVNLIWGSDTILIDHQNPPTHDNSSVKRWSPPFSFPELGGAESYLGLSDPFPEIEITDPRAGGFSKQFGLLVEPFGTFQVEDFGKLGQEQNILDALHSNLGFVGAQLANIEYRLGIDEKSAATPPVQRGNLPSVNATITDNGRLRLVQNATLTFVLIGVLSLVVVVNAWALASVSLRQKLNHRPSWLLDLDMKGIAPEGFSSIAMMESLMHGSNFLRDVPPDAYPTSSSELHQWLAGTLFRIGWFQRDATNEKEFTLGVLEDEDFEFLGDKDDVKVSQESTREI</sequence>
<keyword evidence="2" id="KW-0472">Membrane</keyword>
<reference evidence="3" key="1">
    <citation type="journal article" date="2021" name="Nat. Commun.">
        <title>Genetic determinants of endophytism in the Arabidopsis root mycobiome.</title>
        <authorList>
            <person name="Mesny F."/>
            <person name="Miyauchi S."/>
            <person name="Thiergart T."/>
            <person name="Pickel B."/>
            <person name="Atanasova L."/>
            <person name="Karlsson M."/>
            <person name="Huettel B."/>
            <person name="Barry K.W."/>
            <person name="Haridas S."/>
            <person name="Chen C."/>
            <person name="Bauer D."/>
            <person name="Andreopoulos W."/>
            <person name="Pangilinan J."/>
            <person name="LaButti K."/>
            <person name="Riley R."/>
            <person name="Lipzen A."/>
            <person name="Clum A."/>
            <person name="Drula E."/>
            <person name="Henrissat B."/>
            <person name="Kohler A."/>
            <person name="Grigoriev I.V."/>
            <person name="Martin F.M."/>
            <person name="Hacquard S."/>
        </authorList>
    </citation>
    <scope>NUCLEOTIDE SEQUENCE</scope>
    <source>
        <strain evidence="3">MPI-CAGE-AT-0021</strain>
    </source>
</reference>
<feature type="compositionally biased region" description="Polar residues" evidence="1">
    <location>
        <begin position="8"/>
        <end position="33"/>
    </location>
</feature>
<keyword evidence="2" id="KW-0812">Transmembrane</keyword>
<protein>
    <submittedName>
        <fullName evidence="3">Uncharacterized protein</fullName>
    </submittedName>
</protein>
<dbReference type="PANTHER" id="PTHR37544">
    <property type="entry name" value="SPRAY-RELATED"/>
    <property type="match status" value="1"/>
</dbReference>
<dbReference type="EMBL" id="JAGMUU010000004">
    <property type="protein sequence ID" value="KAH7155733.1"/>
    <property type="molecule type" value="Genomic_DNA"/>
</dbReference>
<evidence type="ECO:0000313" key="3">
    <source>
        <dbReference type="EMBL" id="KAH7155733.1"/>
    </source>
</evidence>
<keyword evidence="4" id="KW-1185">Reference proteome</keyword>